<protein>
    <submittedName>
        <fullName evidence="5">Phosphate butyryltransferase</fullName>
        <ecNumber evidence="5">2.3.1.19</ecNumber>
    </submittedName>
</protein>
<feature type="domain" description="Phosphate acetyl/butaryl transferase" evidence="4">
    <location>
        <begin position="74"/>
        <end position="295"/>
    </location>
</feature>
<dbReference type="Gene3D" id="3.40.718.10">
    <property type="entry name" value="Isopropylmalate Dehydrogenase"/>
    <property type="match status" value="1"/>
</dbReference>
<dbReference type="PANTHER" id="PTHR43356:SF2">
    <property type="entry name" value="PHOSPHATE ACETYLTRANSFERASE"/>
    <property type="match status" value="1"/>
</dbReference>
<dbReference type="Proteomes" id="UP000640335">
    <property type="component" value="Unassembled WGS sequence"/>
</dbReference>
<keyword evidence="2 5" id="KW-0808">Transferase</keyword>
<comment type="caution">
    <text evidence="5">The sequence shown here is derived from an EMBL/GenBank/DDBJ whole genome shotgun (WGS) entry which is preliminary data.</text>
</comment>
<dbReference type="EC" id="2.3.1.19" evidence="5"/>
<dbReference type="EMBL" id="JACSQZ010000005">
    <property type="protein sequence ID" value="MBD7913915.1"/>
    <property type="molecule type" value="Genomic_DNA"/>
</dbReference>
<evidence type="ECO:0000256" key="2">
    <source>
        <dbReference type="ARBA" id="ARBA00022679"/>
    </source>
</evidence>
<sequence>MSRNFDDLLKRVNNCKKKKLAVAVAQDEPVLEAVKAAKEKGIADAVLVGDLEKIKEIANKINMDINEFEVVDEKNVNKAALEAIRLVSSGKADMVMKGLVDTATFLRSVLNKEVGLRTGKLMSHVSVFEIEGIDRLILLTDAAFNTYPDLKAKIQILNNSVAVAQSCGIDMPKVAPVCAVEVVNPDMPATVDAALLSKMNDRGQIKGCIVDGPLALDNALSEEAAEHKGIKGKVAGKADILLLPNIEAANVMYKTLTYTSKSRNGGLLVGTSAPVILTSRADSIETKVHSIALAALVAEAKN</sequence>
<organism evidence="5 6">
    <name type="scientific">Clostridium gallinarum</name>
    <dbReference type="NCBI Taxonomy" id="2762246"/>
    <lineage>
        <taxon>Bacteria</taxon>
        <taxon>Bacillati</taxon>
        <taxon>Bacillota</taxon>
        <taxon>Clostridia</taxon>
        <taxon>Eubacteriales</taxon>
        <taxon>Clostridiaceae</taxon>
        <taxon>Clostridium</taxon>
    </lineage>
</organism>
<dbReference type="InterPro" id="IPR002505">
    <property type="entry name" value="PTA_PTB"/>
</dbReference>
<comment type="similarity">
    <text evidence="1">Belongs to the phosphate acetyltransferase and butyryltransferase family.</text>
</comment>
<dbReference type="InterPro" id="IPR050500">
    <property type="entry name" value="Phos_Acetyltrans/Butyryltrans"/>
</dbReference>
<dbReference type="PANTHER" id="PTHR43356">
    <property type="entry name" value="PHOSPHATE ACETYLTRANSFERASE"/>
    <property type="match status" value="1"/>
</dbReference>
<gene>
    <name evidence="5" type="primary">ptb</name>
    <name evidence="5" type="ORF">H9660_02025</name>
</gene>
<evidence type="ECO:0000256" key="3">
    <source>
        <dbReference type="ARBA" id="ARBA00023315"/>
    </source>
</evidence>
<evidence type="ECO:0000256" key="1">
    <source>
        <dbReference type="ARBA" id="ARBA00005656"/>
    </source>
</evidence>
<dbReference type="PIRSF" id="PIRSF000428">
    <property type="entry name" value="P_Ac_trans"/>
    <property type="match status" value="1"/>
</dbReference>
<dbReference type="NCBIfam" id="NF004472">
    <property type="entry name" value="PRK05805.1"/>
    <property type="match status" value="1"/>
</dbReference>
<keyword evidence="6" id="KW-1185">Reference proteome</keyword>
<name>A0ABR8Q0H3_9CLOT</name>
<keyword evidence="3 5" id="KW-0012">Acyltransferase</keyword>
<dbReference type="GO" id="GO:0050182">
    <property type="term" value="F:phosphate butyryltransferase activity"/>
    <property type="evidence" value="ECO:0007669"/>
    <property type="project" value="UniProtKB-EC"/>
</dbReference>
<evidence type="ECO:0000259" key="4">
    <source>
        <dbReference type="Pfam" id="PF01515"/>
    </source>
</evidence>
<accession>A0ABR8Q0H3</accession>
<reference evidence="5 6" key="1">
    <citation type="submission" date="2020-08" db="EMBL/GenBank/DDBJ databases">
        <title>A Genomic Blueprint of the Chicken Gut Microbiome.</title>
        <authorList>
            <person name="Gilroy R."/>
            <person name="Ravi A."/>
            <person name="Getino M."/>
            <person name="Pursley I."/>
            <person name="Horton D.L."/>
            <person name="Alikhan N.-F."/>
            <person name="Baker D."/>
            <person name="Gharbi K."/>
            <person name="Hall N."/>
            <person name="Watson M."/>
            <person name="Adriaenssens E.M."/>
            <person name="Foster-Nyarko E."/>
            <person name="Jarju S."/>
            <person name="Secka A."/>
            <person name="Antonio M."/>
            <person name="Oren A."/>
            <person name="Chaudhuri R."/>
            <person name="La Ragione R.M."/>
            <person name="Hildebrand F."/>
            <person name="Pallen M.J."/>
        </authorList>
    </citation>
    <scope>NUCLEOTIDE SEQUENCE [LARGE SCALE GENOMIC DNA]</scope>
    <source>
        <strain evidence="5 6">Sa3CUN1</strain>
    </source>
</reference>
<dbReference type="Pfam" id="PF01515">
    <property type="entry name" value="PTA_PTB"/>
    <property type="match status" value="1"/>
</dbReference>
<proteinExistence type="inferred from homology"/>
<dbReference type="NCBIfam" id="NF006045">
    <property type="entry name" value="PRK08190.1"/>
    <property type="match status" value="1"/>
</dbReference>
<dbReference type="InterPro" id="IPR014079">
    <property type="entry name" value="Phosphate_butyryltransferase"/>
</dbReference>
<dbReference type="SUPFAM" id="SSF53659">
    <property type="entry name" value="Isocitrate/Isopropylmalate dehydrogenase-like"/>
    <property type="match status" value="1"/>
</dbReference>
<dbReference type="InterPro" id="IPR012147">
    <property type="entry name" value="P_Ac_Bu_trans"/>
</dbReference>
<dbReference type="RefSeq" id="WP_191748032.1">
    <property type="nucleotide sequence ID" value="NZ_JACSQZ010000005.1"/>
</dbReference>
<dbReference type="NCBIfam" id="TIGR02706">
    <property type="entry name" value="P_butyryltrans"/>
    <property type="match status" value="1"/>
</dbReference>
<evidence type="ECO:0000313" key="6">
    <source>
        <dbReference type="Proteomes" id="UP000640335"/>
    </source>
</evidence>
<evidence type="ECO:0000313" key="5">
    <source>
        <dbReference type="EMBL" id="MBD7913915.1"/>
    </source>
</evidence>